<feature type="region of interest" description="Disordered" evidence="1">
    <location>
        <begin position="18"/>
        <end position="46"/>
    </location>
</feature>
<proteinExistence type="predicted"/>
<dbReference type="InterPro" id="IPR010279">
    <property type="entry name" value="YqjD/ElaB"/>
</dbReference>
<keyword evidence="3" id="KW-1185">Reference proteome</keyword>
<protein>
    <submittedName>
        <fullName evidence="2">YqjD family protein</fullName>
    </submittedName>
</protein>
<name>A0ABV8URH7_9PROT</name>
<sequence>MANQSVDKENENLKEELDNLRKDLGKLSEQVSKTAGAGAKAASDETRAEINRLRSELNRISGYASDYGKASVDNVHHQVEQHPLASLATAFGVGFLLGKLLDRR</sequence>
<dbReference type="PANTHER" id="PTHR35893">
    <property type="entry name" value="INNER MEMBRANE PROTEIN-RELATED"/>
    <property type="match status" value="1"/>
</dbReference>
<organism evidence="2 3">
    <name type="scientific">Fodinicurvata halophila</name>
    <dbReference type="NCBI Taxonomy" id="1419723"/>
    <lineage>
        <taxon>Bacteria</taxon>
        <taxon>Pseudomonadati</taxon>
        <taxon>Pseudomonadota</taxon>
        <taxon>Alphaproteobacteria</taxon>
        <taxon>Rhodospirillales</taxon>
        <taxon>Rhodovibrionaceae</taxon>
        <taxon>Fodinicurvata</taxon>
    </lineage>
</organism>
<accession>A0ABV8URH7</accession>
<evidence type="ECO:0000256" key="1">
    <source>
        <dbReference type="SAM" id="MobiDB-lite"/>
    </source>
</evidence>
<dbReference type="PANTHER" id="PTHR35893:SF3">
    <property type="entry name" value="INNER MEMBRANE PROTEIN"/>
    <property type="match status" value="1"/>
</dbReference>
<reference evidence="3" key="1">
    <citation type="journal article" date="2019" name="Int. J. Syst. Evol. Microbiol.">
        <title>The Global Catalogue of Microorganisms (GCM) 10K type strain sequencing project: providing services to taxonomists for standard genome sequencing and annotation.</title>
        <authorList>
            <consortium name="The Broad Institute Genomics Platform"/>
            <consortium name="The Broad Institute Genome Sequencing Center for Infectious Disease"/>
            <person name="Wu L."/>
            <person name="Ma J."/>
        </authorList>
    </citation>
    <scope>NUCLEOTIDE SEQUENCE [LARGE SCALE GENOMIC DNA]</scope>
    <source>
        <strain evidence="3">CECT 8472</strain>
    </source>
</reference>
<evidence type="ECO:0000313" key="3">
    <source>
        <dbReference type="Proteomes" id="UP001595799"/>
    </source>
</evidence>
<dbReference type="RefSeq" id="WP_382423566.1">
    <property type="nucleotide sequence ID" value="NZ_JBHSCW010000011.1"/>
</dbReference>
<dbReference type="Gene3D" id="1.20.5.1700">
    <property type="match status" value="1"/>
</dbReference>
<dbReference type="Proteomes" id="UP001595799">
    <property type="component" value="Unassembled WGS sequence"/>
</dbReference>
<comment type="caution">
    <text evidence="2">The sequence shown here is derived from an EMBL/GenBank/DDBJ whole genome shotgun (WGS) entry which is preliminary data.</text>
</comment>
<gene>
    <name evidence="2" type="ORF">ACFOW6_16710</name>
</gene>
<evidence type="ECO:0000313" key="2">
    <source>
        <dbReference type="EMBL" id="MFC4353191.1"/>
    </source>
</evidence>
<feature type="compositionally biased region" description="Low complexity" evidence="1">
    <location>
        <begin position="32"/>
        <end position="41"/>
    </location>
</feature>
<dbReference type="EMBL" id="JBHSCW010000011">
    <property type="protein sequence ID" value="MFC4353191.1"/>
    <property type="molecule type" value="Genomic_DNA"/>
</dbReference>